<evidence type="ECO:0000313" key="1">
    <source>
        <dbReference type="EMBL" id="WDE03469.1"/>
    </source>
</evidence>
<dbReference type="RefSeq" id="WP_044842305.1">
    <property type="nucleotide sequence ID" value="NZ_CP059733.1"/>
</dbReference>
<sequence length="60" mass="6568">MKIKLNKKKLKNLTKDQQVLPVAMTPQVGGADLLNTWTCRCHQSEGPYACFSVGTGDTCV</sequence>
<dbReference type="KEGG" id="tvd:SG34_019000"/>
<dbReference type="EMBL" id="CP059733">
    <property type="protein sequence ID" value="WDE03469.1"/>
    <property type="molecule type" value="Genomic_DNA"/>
</dbReference>
<dbReference type="Proteomes" id="UP000032352">
    <property type="component" value="Chromosome"/>
</dbReference>
<organism evidence="1 2">
    <name type="scientific">Thalassomonas viridans</name>
    <dbReference type="NCBI Taxonomy" id="137584"/>
    <lineage>
        <taxon>Bacteria</taxon>
        <taxon>Pseudomonadati</taxon>
        <taxon>Pseudomonadota</taxon>
        <taxon>Gammaproteobacteria</taxon>
        <taxon>Alteromonadales</taxon>
        <taxon>Colwelliaceae</taxon>
        <taxon>Thalassomonas</taxon>
    </lineage>
</organism>
<gene>
    <name evidence="1" type="ORF">SG34_019000</name>
</gene>
<dbReference type="AlphaFoldDB" id="A0AAE9YZW4"/>
<keyword evidence="2" id="KW-1185">Reference proteome</keyword>
<protein>
    <submittedName>
        <fullName evidence="1">Uncharacterized protein</fullName>
    </submittedName>
</protein>
<reference evidence="1 2" key="2">
    <citation type="journal article" date="2022" name="Mar. Drugs">
        <title>Bioassay-Guided Fractionation Leads to the Detection of Cholic Acid Generated by the Rare Thalassomonas sp.</title>
        <authorList>
            <person name="Pheiffer F."/>
            <person name="Schneider Y.K."/>
            <person name="Hansen E.H."/>
            <person name="Andersen J.H."/>
            <person name="Isaksson J."/>
            <person name="Busche T."/>
            <person name="R C."/>
            <person name="Kalinowski J."/>
            <person name="Zyl L.V."/>
            <person name="Trindade M."/>
        </authorList>
    </citation>
    <scope>NUCLEOTIDE SEQUENCE [LARGE SCALE GENOMIC DNA]</scope>
    <source>
        <strain evidence="1 2">XOM25</strain>
    </source>
</reference>
<accession>A0AAE9YZW4</accession>
<evidence type="ECO:0000313" key="2">
    <source>
        <dbReference type="Proteomes" id="UP000032352"/>
    </source>
</evidence>
<reference evidence="1 2" key="1">
    <citation type="journal article" date="2015" name="Genome Announc.">
        <title>Draft Genome Sequences of Marine Isolates of Thalassomonas viridans and Thalassomonas actiniarum.</title>
        <authorList>
            <person name="Olonade I."/>
            <person name="van Zyl L.J."/>
            <person name="Trindade M."/>
        </authorList>
    </citation>
    <scope>NUCLEOTIDE SEQUENCE [LARGE SCALE GENOMIC DNA]</scope>
    <source>
        <strain evidence="1 2">XOM25</strain>
    </source>
</reference>
<proteinExistence type="predicted"/>
<name>A0AAE9YZW4_9GAMM</name>